<feature type="domain" description="Peptidase C54 catalytic" evidence="12">
    <location>
        <begin position="109"/>
        <end position="375"/>
    </location>
</feature>
<dbReference type="GO" id="GO:0035973">
    <property type="term" value="P:aggrephagy"/>
    <property type="evidence" value="ECO:0007669"/>
    <property type="project" value="TreeGrafter"/>
</dbReference>
<reference evidence="13 14" key="1">
    <citation type="journal article" date="2019" name="Sci. Rep.">
        <title>Comparative genomics of chytrid fungi reveal insights into the obligate biotrophic and pathogenic lifestyle of Synchytrium endobioticum.</title>
        <authorList>
            <person name="van de Vossenberg B.T.L.H."/>
            <person name="Warris S."/>
            <person name="Nguyen H.D.T."/>
            <person name="van Gent-Pelzer M.P.E."/>
            <person name="Joly D.L."/>
            <person name="van de Geest H.C."/>
            <person name="Bonants P.J.M."/>
            <person name="Smith D.S."/>
            <person name="Levesque C.A."/>
            <person name="van der Lee T.A.J."/>
        </authorList>
    </citation>
    <scope>NUCLEOTIDE SEQUENCE [LARGE SCALE GENOMIC DNA]</scope>
    <source>
        <strain evidence="13 14">CBS 675.73</strain>
    </source>
</reference>
<comment type="caution">
    <text evidence="13">The sequence shown here is derived from an EMBL/GenBank/DDBJ whole genome shotgun (WGS) entry which is preliminary data.</text>
</comment>
<feature type="region of interest" description="Disordered" evidence="11">
    <location>
        <begin position="1"/>
        <end position="51"/>
    </location>
</feature>
<keyword evidence="7" id="KW-0653">Protein transport</keyword>
<organism evidence="13 14">
    <name type="scientific">Chytriomyces confervae</name>
    <dbReference type="NCBI Taxonomy" id="246404"/>
    <lineage>
        <taxon>Eukaryota</taxon>
        <taxon>Fungi</taxon>
        <taxon>Fungi incertae sedis</taxon>
        <taxon>Chytridiomycota</taxon>
        <taxon>Chytridiomycota incertae sedis</taxon>
        <taxon>Chytridiomycetes</taxon>
        <taxon>Chytridiales</taxon>
        <taxon>Chytriomycetaceae</taxon>
        <taxon>Chytriomyces</taxon>
    </lineage>
</organism>
<evidence type="ECO:0000256" key="10">
    <source>
        <dbReference type="RuleBase" id="RU363115"/>
    </source>
</evidence>
<evidence type="ECO:0000313" key="14">
    <source>
        <dbReference type="Proteomes" id="UP000320333"/>
    </source>
</evidence>
<evidence type="ECO:0000256" key="7">
    <source>
        <dbReference type="ARBA" id="ARBA00022927"/>
    </source>
</evidence>
<evidence type="ECO:0000256" key="11">
    <source>
        <dbReference type="SAM" id="MobiDB-lite"/>
    </source>
</evidence>
<keyword evidence="2" id="KW-0813">Transport</keyword>
<comment type="subcellular location">
    <subcellularLocation>
        <location evidence="10">Nucleus</location>
    </subcellularLocation>
    <subcellularLocation>
        <location evidence="10">Cytoplasm</location>
    </subcellularLocation>
</comment>
<dbReference type="InterPro" id="IPR046792">
    <property type="entry name" value="Peptidase_C54_cat"/>
</dbReference>
<dbReference type="Proteomes" id="UP000320333">
    <property type="component" value="Unassembled WGS sequence"/>
</dbReference>
<dbReference type="InterPro" id="IPR038765">
    <property type="entry name" value="Papain-like_cys_pep_sf"/>
</dbReference>
<dbReference type="OrthoDB" id="2960936at2759"/>
<dbReference type="GO" id="GO:0004197">
    <property type="term" value="F:cysteine-type endopeptidase activity"/>
    <property type="evidence" value="ECO:0007669"/>
    <property type="project" value="TreeGrafter"/>
</dbReference>
<sequence>MADLNETDGGNPIDHCETPPAGPPLLLGRSRSQPRAQGQPSPRTNAASNPSAIQEVWTQVKSGVKELLHAASEGLGLRAYVDPAYSETASGPVLLLGRRYSSLQDPLCRSDLQSRLWITYRHSFPPIANSAYTSDVGWGCMLRSGQMLLSNAFLLHFLGRDWTLAENKGEKWDEYVKIISWFLDSNSSRYSIHRIALIGVQFDKNIGEWFGPTTISQVLRILHESHQRETKFSIHVVSDGNLLLDELTATRTEDDGSNAVLILVPVRLGLDSLNPVYYPAIKHFFTMPSCVGIAGGRPNSSLYFTGVEGENHLTYMDPHLMRQTIDLKDPASYTSEDLETYHCPSIRVVPISTLDPSMVFGFYCRNEKEVAQFLEDAKKNLCSGSTPLFCIQDTAPNYQDADVLSDAESDF</sequence>
<proteinExistence type="inferred from homology"/>
<feature type="compositionally biased region" description="Polar residues" evidence="11">
    <location>
        <begin position="30"/>
        <end position="51"/>
    </location>
</feature>
<dbReference type="GO" id="GO:0015031">
    <property type="term" value="P:protein transport"/>
    <property type="evidence" value="ECO:0007669"/>
    <property type="project" value="UniProtKB-KW"/>
</dbReference>
<evidence type="ECO:0000256" key="4">
    <source>
        <dbReference type="ARBA" id="ARBA00022670"/>
    </source>
</evidence>
<accession>A0A507FI20</accession>
<dbReference type="GO" id="GO:0016485">
    <property type="term" value="P:protein processing"/>
    <property type="evidence" value="ECO:0007669"/>
    <property type="project" value="TreeGrafter"/>
</dbReference>
<dbReference type="GO" id="GO:0000423">
    <property type="term" value="P:mitophagy"/>
    <property type="evidence" value="ECO:0007669"/>
    <property type="project" value="TreeGrafter"/>
</dbReference>
<evidence type="ECO:0000313" key="13">
    <source>
        <dbReference type="EMBL" id="TPX74717.1"/>
    </source>
</evidence>
<keyword evidence="4 10" id="KW-0645">Protease</keyword>
<dbReference type="GO" id="GO:0005634">
    <property type="term" value="C:nucleus"/>
    <property type="evidence" value="ECO:0007669"/>
    <property type="project" value="UniProtKB-SubCell"/>
</dbReference>
<dbReference type="GO" id="GO:0019786">
    <property type="term" value="F:protein-phosphatidylethanolamide deconjugating activity"/>
    <property type="evidence" value="ECO:0007669"/>
    <property type="project" value="InterPro"/>
</dbReference>
<comment type="similarity">
    <text evidence="1 10">Belongs to the peptidase C54 family.</text>
</comment>
<evidence type="ECO:0000256" key="2">
    <source>
        <dbReference type="ARBA" id="ARBA00022448"/>
    </source>
</evidence>
<keyword evidence="6" id="KW-0788">Thiol protease</keyword>
<evidence type="ECO:0000256" key="5">
    <source>
        <dbReference type="ARBA" id="ARBA00022801"/>
    </source>
</evidence>
<keyword evidence="5 10" id="KW-0378">Hydrolase</keyword>
<name>A0A507FI20_9FUNG</name>
<keyword evidence="3 10" id="KW-0963">Cytoplasm</keyword>
<evidence type="ECO:0000259" key="12">
    <source>
        <dbReference type="Pfam" id="PF03416"/>
    </source>
</evidence>
<evidence type="ECO:0000256" key="8">
    <source>
        <dbReference type="ARBA" id="ARBA00023006"/>
    </source>
</evidence>
<keyword evidence="14" id="KW-1185">Reference proteome</keyword>
<dbReference type="STRING" id="246404.A0A507FI20"/>
<keyword evidence="10" id="KW-0539">Nucleus</keyword>
<comment type="catalytic activity">
    <reaction evidence="9">
        <text>[protein]-C-terminal L-amino acid-glycyl-phosphatidylethanolamide + H2O = [protein]-C-terminal L-amino acid-glycine + a 1,2-diacyl-sn-glycero-3-phosphoethanolamine</text>
        <dbReference type="Rhea" id="RHEA:67548"/>
        <dbReference type="Rhea" id="RHEA-COMP:17323"/>
        <dbReference type="Rhea" id="RHEA-COMP:17324"/>
        <dbReference type="ChEBI" id="CHEBI:15377"/>
        <dbReference type="ChEBI" id="CHEBI:64612"/>
        <dbReference type="ChEBI" id="CHEBI:172940"/>
        <dbReference type="ChEBI" id="CHEBI:172941"/>
    </reaction>
    <physiologicalReaction direction="left-to-right" evidence="9">
        <dbReference type="Rhea" id="RHEA:67549"/>
    </physiologicalReaction>
</comment>
<dbReference type="GO" id="GO:0005737">
    <property type="term" value="C:cytoplasm"/>
    <property type="evidence" value="ECO:0007669"/>
    <property type="project" value="UniProtKB-SubCell"/>
</dbReference>
<dbReference type="SUPFAM" id="SSF54001">
    <property type="entry name" value="Cysteine proteinases"/>
    <property type="match status" value="1"/>
</dbReference>
<dbReference type="GO" id="GO:0034727">
    <property type="term" value="P:piecemeal microautophagy of the nucleus"/>
    <property type="evidence" value="ECO:0007669"/>
    <property type="project" value="TreeGrafter"/>
</dbReference>
<keyword evidence="8" id="KW-0072">Autophagy</keyword>
<dbReference type="Pfam" id="PF03416">
    <property type="entry name" value="Peptidase_C54"/>
    <property type="match status" value="1"/>
</dbReference>
<protein>
    <recommendedName>
        <fullName evidence="10">Cysteine protease</fullName>
        <ecNumber evidence="10">3.4.22.-</ecNumber>
    </recommendedName>
</protein>
<evidence type="ECO:0000256" key="9">
    <source>
        <dbReference type="ARBA" id="ARBA00029362"/>
    </source>
</evidence>
<dbReference type="PANTHER" id="PTHR22624">
    <property type="entry name" value="CYSTEINE PROTEASE ATG4"/>
    <property type="match status" value="1"/>
</dbReference>
<evidence type="ECO:0000256" key="6">
    <source>
        <dbReference type="ARBA" id="ARBA00022807"/>
    </source>
</evidence>
<dbReference type="InterPro" id="IPR005078">
    <property type="entry name" value="Peptidase_C54"/>
</dbReference>
<dbReference type="EC" id="3.4.22.-" evidence="10"/>
<dbReference type="GO" id="GO:0000045">
    <property type="term" value="P:autophagosome assembly"/>
    <property type="evidence" value="ECO:0007669"/>
    <property type="project" value="TreeGrafter"/>
</dbReference>
<comment type="function">
    <text evidence="10">Required for selective autophagic degradation of the nucleus (nucleophagy) as well as for mitophagy which contributes to regulate mitochondrial quantity and quality by eliminating the mitochondria to a basal level to fulfill cellular energy requirements and preventing excess ROS production.</text>
</comment>
<evidence type="ECO:0000256" key="1">
    <source>
        <dbReference type="ARBA" id="ARBA00010958"/>
    </source>
</evidence>
<dbReference type="EMBL" id="QEAP01000112">
    <property type="protein sequence ID" value="TPX74717.1"/>
    <property type="molecule type" value="Genomic_DNA"/>
</dbReference>
<evidence type="ECO:0000256" key="3">
    <source>
        <dbReference type="ARBA" id="ARBA00022490"/>
    </source>
</evidence>
<dbReference type="AlphaFoldDB" id="A0A507FI20"/>
<dbReference type="PANTHER" id="PTHR22624:SF49">
    <property type="entry name" value="CYSTEINE PROTEASE"/>
    <property type="match status" value="1"/>
</dbReference>
<gene>
    <name evidence="13" type="ORF">CcCBS67573_g04018</name>
</gene>